<name>A0AAV9NLS0_9EURO</name>
<dbReference type="Gene3D" id="1.25.40.90">
    <property type="match status" value="1"/>
</dbReference>
<feature type="compositionally biased region" description="Low complexity" evidence="1">
    <location>
        <begin position="400"/>
        <end position="412"/>
    </location>
</feature>
<dbReference type="GO" id="GO:0006874">
    <property type="term" value="P:intracellular calcium ion homeostasis"/>
    <property type="evidence" value="ECO:0007669"/>
    <property type="project" value="TreeGrafter"/>
</dbReference>
<dbReference type="GO" id="GO:0048471">
    <property type="term" value="C:perinuclear region of cytoplasm"/>
    <property type="evidence" value="ECO:0007669"/>
    <property type="project" value="TreeGrafter"/>
</dbReference>
<evidence type="ECO:0000313" key="4">
    <source>
        <dbReference type="Proteomes" id="UP001358417"/>
    </source>
</evidence>
<dbReference type="InterPro" id="IPR008942">
    <property type="entry name" value="ENTH_VHS"/>
</dbReference>
<feature type="compositionally biased region" description="Low complexity" evidence="1">
    <location>
        <begin position="357"/>
        <end position="368"/>
    </location>
</feature>
<dbReference type="PROSITE" id="PS51391">
    <property type="entry name" value="CID"/>
    <property type="match status" value="1"/>
</dbReference>
<dbReference type="Proteomes" id="UP001358417">
    <property type="component" value="Unassembled WGS sequence"/>
</dbReference>
<feature type="compositionally biased region" description="Pro residues" evidence="1">
    <location>
        <begin position="535"/>
        <end position="544"/>
    </location>
</feature>
<dbReference type="PANTHER" id="PTHR12323:SF0">
    <property type="entry name" value="CALCIUM HOMEOSTASIS ENDOPLASMIC RETICULUM PROTEIN"/>
    <property type="match status" value="1"/>
</dbReference>
<feature type="compositionally biased region" description="Basic residues" evidence="1">
    <location>
        <begin position="388"/>
        <end position="399"/>
    </location>
</feature>
<proteinExistence type="predicted"/>
<evidence type="ECO:0000313" key="3">
    <source>
        <dbReference type="EMBL" id="KAK5058788.1"/>
    </source>
</evidence>
<gene>
    <name evidence="3" type="ORF">LTR84_011052</name>
</gene>
<dbReference type="RefSeq" id="XP_064709311.1">
    <property type="nucleotide sequence ID" value="XM_064854585.1"/>
</dbReference>
<dbReference type="GeneID" id="89979206"/>
<feature type="region of interest" description="Disordered" evidence="1">
    <location>
        <begin position="348"/>
        <end position="425"/>
    </location>
</feature>
<sequence length="557" mass="62232">MTSSKQNTTYHPPGLQPLQLHASHQTALMAAHHLSLAKATFAASLLRPDITKVSRDDITHFQTIFDQTLHKCTPKNIQACKQWLLENVLVSTTRTLALGKFLVSVARHHEPEAQSHSKSLVSRQRLHILYLLHDLFHHAKYHTRNPPVEISVPQSLQPVLPDLIQLASSQRKPKVTKRLVDLLDIWRQEDYFTKTEQAHLQNSLSASPTTSEPASQNDTKSAGAITELPYNIPSTHGDPSLPFYDLPAANLMHLIVPNSSQSIRPDEVRALQLSAGPADESLVHALKDFLRDVDRMDNSFTKFEDEGIFIEVDELGQIQHRNETESIGGDTYYGWSRAFCDKMKSRGKTNVTGAGFRRSQSSTSSRSLSRSRSRGRNRSQSRSERSRSHGRTQRKRRRYSGSSSENSRSPQSYNRSTSREKRAHDLRHYDNARGETANLAPYTTFTPHLPPRLDSSNQFNTAVAVPTIPFPGSPFQQTPSNVTNVFPPPPPNWAGIWPPPPPPPSFSGGYNHLGLPFPPNMANIPFPPGVSPLPPGVSPLPPGMPFNNERNGYKRQS</sequence>
<keyword evidence="4" id="KW-1185">Reference proteome</keyword>
<comment type="caution">
    <text evidence="3">The sequence shown here is derived from an EMBL/GenBank/DDBJ whole genome shotgun (WGS) entry which is preliminary data.</text>
</comment>
<evidence type="ECO:0000256" key="1">
    <source>
        <dbReference type="SAM" id="MobiDB-lite"/>
    </source>
</evidence>
<dbReference type="AlphaFoldDB" id="A0AAV9NLS0"/>
<dbReference type="Pfam" id="PF04818">
    <property type="entry name" value="CID"/>
    <property type="match status" value="1"/>
</dbReference>
<organism evidence="3 4">
    <name type="scientific">Exophiala bonariae</name>
    <dbReference type="NCBI Taxonomy" id="1690606"/>
    <lineage>
        <taxon>Eukaryota</taxon>
        <taxon>Fungi</taxon>
        <taxon>Dikarya</taxon>
        <taxon>Ascomycota</taxon>
        <taxon>Pezizomycotina</taxon>
        <taxon>Eurotiomycetes</taxon>
        <taxon>Chaetothyriomycetidae</taxon>
        <taxon>Chaetothyriales</taxon>
        <taxon>Herpotrichiellaceae</taxon>
        <taxon>Exophiala</taxon>
    </lineage>
</organism>
<feature type="domain" description="CID" evidence="2">
    <location>
        <begin position="53"/>
        <end position="208"/>
    </location>
</feature>
<evidence type="ECO:0000259" key="2">
    <source>
        <dbReference type="PROSITE" id="PS51391"/>
    </source>
</evidence>
<dbReference type="PANTHER" id="PTHR12323">
    <property type="entry name" value="SR-RELATED CTD ASSOCIATED FACTOR 6"/>
    <property type="match status" value="1"/>
</dbReference>
<feature type="compositionally biased region" description="Polar residues" evidence="1">
    <location>
        <begin position="548"/>
        <end position="557"/>
    </location>
</feature>
<feature type="region of interest" description="Disordered" evidence="1">
    <location>
        <begin position="535"/>
        <end position="557"/>
    </location>
</feature>
<dbReference type="InterPro" id="IPR006569">
    <property type="entry name" value="CID_dom"/>
</dbReference>
<protein>
    <recommendedName>
        <fullName evidence="2">CID domain-containing protein</fullName>
    </recommendedName>
</protein>
<feature type="compositionally biased region" description="Basic residues" evidence="1">
    <location>
        <begin position="369"/>
        <end position="379"/>
    </location>
</feature>
<dbReference type="EMBL" id="JAVRRD010000005">
    <property type="protein sequence ID" value="KAK5058788.1"/>
    <property type="molecule type" value="Genomic_DNA"/>
</dbReference>
<accession>A0AAV9NLS0</accession>
<reference evidence="3 4" key="1">
    <citation type="submission" date="2023-08" db="EMBL/GenBank/DDBJ databases">
        <title>Black Yeasts Isolated from many extreme environments.</title>
        <authorList>
            <person name="Coleine C."/>
            <person name="Stajich J.E."/>
            <person name="Selbmann L."/>
        </authorList>
    </citation>
    <scope>NUCLEOTIDE SEQUENCE [LARGE SCALE GENOMIC DNA]</scope>
    <source>
        <strain evidence="3 4">CCFEE 5792</strain>
    </source>
</reference>
<feature type="region of interest" description="Disordered" evidence="1">
    <location>
        <begin position="200"/>
        <end position="219"/>
    </location>
</feature>